<comment type="cofactor">
    <cofactor evidence="1">
        <name>thiamine diphosphate</name>
        <dbReference type="ChEBI" id="CHEBI:58937"/>
    </cofactor>
</comment>
<evidence type="ECO:0000259" key="5">
    <source>
        <dbReference type="SMART" id="SM00861"/>
    </source>
</evidence>
<evidence type="ECO:0000256" key="1">
    <source>
        <dbReference type="ARBA" id="ARBA00001964"/>
    </source>
</evidence>
<dbReference type="CDD" id="cd07036">
    <property type="entry name" value="TPP_PYR_E1-PDHc-beta_like"/>
    <property type="match status" value="1"/>
</dbReference>
<dbReference type="InterPro" id="IPR029061">
    <property type="entry name" value="THDP-binding"/>
</dbReference>
<protein>
    <recommendedName>
        <fullName evidence="2">3-methyl-2-oxobutanoate dehydrogenase (2-methylpropanoyl-transferring)</fullName>
        <ecNumber evidence="2">1.2.4.4</ecNumber>
    </recommendedName>
</protein>
<sequence>MLVNLVRSLAARETVSIVLFVFLAVFVSSEELGQARGASALRLYRRSPDDDGGDLGGEDDGGEGGLSEDGFVFLGEGVDAFWGDKRRLVFHEFITESCTRPDLTLMHTTTSLRPLVARSLAPRLRSRLNSSKVEPPPPGGHSPLIADSKLLKSTRDAALKTPGINWIEGDNTAMVGGRETRKMNTYQAVRDAMSIVLARDDNAVVFGEDVAFGGVFRCTLGLAEEFGRERVFNTPLTEQGIAGFGIGMAMMGHTAVAEIQFADYIFPAFDQLVNEAAKIRYRSGGSFDVGGLTIRTPTMSVGHGGLYHSQSPEGFFMGAAGLKVVIPRSPLQAKGLLLASIRDPNPVIFMEPKILYRSAVEQVPEDDFHLPIGKAEVLIPGSDVTVLAWGTPVYNAENAIEFLKNPPAAIESLVPPSLRSAKIELIDLRSILPWDVETVVESVKKTGRLVIVHEAGMTAGAGAEISAEVQKRCFLKLSAPVKRVTGWDLPNALQYEKFHIPDSIRILDAIMETLSY</sequence>
<dbReference type="PANTHER" id="PTHR42980">
    <property type="entry name" value="2-OXOISOVALERATE DEHYDROGENASE SUBUNIT BETA-RELATED"/>
    <property type="match status" value="1"/>
</dbReference>
<keyword evidence="3" id="KW-0560">Oxidoreductase</keyword>
<dbReference type="InterPro" id="IPR009014">
    <property type="entry name" value="Transketo_C/PFOR_II"/>
</dbReference>
<dbReference type="GO" id="GO:0003863">
    <property type="term" value="F:branched-chain 2-oxo acid dehydrogenase activity"/>
    <property type="evidence" value="ECO:0007669"/>
    <property type="project" value="UniProtKB-EC"/>
</dbReference>
<dbReference type="EC" id="1.2.4.4" evidence="2"/>
<dbReference type="Gene3D" id="3.40.50.970">
    <property type="match status" value="1"/>
</dbReference>
<dbReference type="SUPFAM" id="SSF52518">
    <property type="entry name" value="Thiamin diphosphate-binding fold (THDP-binding)"/>
    <property type="match status" value="1"/>
</dbReference>
<dbReference type="AlphaFoldDB" id="A0A8H7KIT9"/>
<evidence type="ECO:0000313" key="6">
    <source>
        <dbReference type="EMBL" id="KAF7778566.1"/>
    </source>
</evidence>
<gene>
    <name evidence="6" type="ORF">Agabi119p4_2911</name>
</gene>
<proteinExistence type="predicted"/>
<dbReference type="GO" id="GO:0009083">
    <property type="term" value="P:branched-chain amino acid catabolic process"/>
    <property type="evidence" value="ECO:0007669"/>
    <property type="project" value="TreeGrafter"/>
</dbReference>
<dbReference type="InterPro" id="IPR033248">
    <property type="entry name" value="Transketolase_C"/>
</dbReference>
<dbReference type="GO" id="GO:0006091">
    <property type="term" value="P:generation of precursor metabolites and energy"/>
    <property type="evidence" value="ECO:0007669"/>
    <property type="project" value="UniProtKB-ARBA"/>
</dbReference>
<evidence type="ECO:0000313" key="7">
    <source>
        <dbReference type="Proteomes" id="UP000629468"/>
    </source>
</evidence>
<comment type="catalytic activity">
    <reaction evidence="4">
        <text>N(6)-[(R)-lipoyl]-L-lysyl-[protein] + 3-methyl-2-oxobutanoate + H(+) = N(6)-[(R)-S(8)-2-methylpropanoyldihydrolipoyl]-L-lysyl-[protein] + CO2</text>
        <dbReference type="Rhea" id="RHEA:13457"/>
        <dbReference type="Rhea" id="RHEA-COMP:10474"/>
        <dbReference type="Rhea" id="RHEA-COMP:10497"/>
        <dbReference type="ChEBI" id="CHEBI:11851"/>
        <dbReference type="ChEBI" id="CHEBI:15378"/>
        <dbReference type="ChEBI" id="CHEBI:16526"/>
        <dbReference type="ChEBI" id="CHEBI:83099"/>
        <dbReference type="ChEBI" id="CHEBI:83142"/>
        <dbReference type="EC" id="1.2.4.4"/>
    </reaction>
    <physiologicalReaction direction="left-to-right" evidence="4">
        <dbReference type="Rhea" id="RHEA:13458"/>
    </physiologicalReaction>
</comment>
<comment type="caution">
    <text evidence="6">The sequence shown here is derived from an EMBL/GenBank/DDBJ whole genome shotgun (WGS) entry which is preliminary data.</text>
</comment>
<dbReference type="Proteomes" id="UP000629468">
    <property type="component" value="Unassembled WGS sequence"/>
</dbReference>
<dbReference type="Pfam" id="PF02780">
    <property type="entry name" value="Transketolase_C"/>
    <property type="match status" value="1"/>
</dbReference>
<feature type="domain" description="Transketolase-like pyrimidine-binding" evidence="5">
    <location>
        <begin position="183"/>
        <end position="358"/>
    </location>
</feature>
<accession>A0A8H7KIT9</accession>
<name>A0A8H7KIT9_AGABI</name>
<dbReference type="Pfam" id="PF02779">
    <property type="entry name" value="Transket_pyr"/>
    <property type="match status" value="1"/>
</dbReference>
<dbReference type="SUPFAM" id="SSF52922">
    <property type="entry name" value="TK C-terminal domain-like"/>
    <property type="match status" value="1"/>
</dbReference>
<dbReference type="SMART" id="SM00861">
    <property type="entry name" value="Transket_pyr"/>
    <property type="match status" value="1"/>
</dbReference>
<evidence type="ECO:0000256" key="2">
    <source>
        <dbReference type="ARBA" id="ARBA00012277"/>
    </source>
</evidence>
<dbReference type="EMBL" id="JABXXO010000004">
    <property type="protein sequence ID" value="KAF7778566.1"/>
    <property type="molecule type" value="Genomic_DNA"/>
</dbReference>
<dbReference type="PANTHER" id="PTHR42980:SF1">
    <property type="entry name" value="2-OXOISOVALERATE DEHYDROGENASE SUBUNIT BETA, MITOCHONDRIAL"/>
    <property type="match status" value="1"/>
</dbReference>
<dbReference type="FunFam" id="3.40.50.970:FF:000001">
    <property type="entry name" value="Pyruvate dehydrogenase E1 beta subunit"/>
    <property type="match status" value="1"/>
</dbReference>
<dbReference type="Gene3D" id="3.40.50.920">
    <property type="match status" value="1"/>
</dbReference>
<dbReference type="FunFam" id="3.40.50.920:FF:000001">
    <property type="entry name" value="Pyruvate dehydrogenase E1 beta subunit"/>
    <property type="match status" value="1"/>
</dbReference>
<evidence type="ECO:0000256" key="3">
    <source>
        <dbReference type="ARBA" id="ARBA00023002"/>
    </source>
</evidence>
<dbReference type="InterPro" id="IPR005475">
    <property type="entry name" value="Transketolase-like_Pyr-bd"/>
</dbReference>
<evidence type="ECO:0000256" key="4">
    <source>
        <dbReference type="ARBA" id="ARBA00051764"/>
    </source>
</evidence>
<dbReference type="GO" id="GO:0007584">
    <property type="term" value="P:response to nutrient"/>
    <property type="evidence" value="ECO:0007669"/>
    <property type="project" value="TreeGrafter"/>
</dbReference>
<reference evidence="6 7" key="1">
    <citation type="journal article" name="Sci. Rep.">
        <title>Telomere-to-telomere assembled and centromere annotated genomes of the two main subspecies of the button mushroom Agaricus bisporus reveal especially polymorphic chromosome ends.</title>
        <authorList>
            <person name="Sonnenberg A.S.M."/>
            <person name="Sedaghat-Telgerd N."/>
            <person name="Lavrijssen B."/>
            <person name="Ohm R.A."/>
            <person name="Hendrickx P.M."/>
            <person name="Scholtmeijer K."/>
            <person name="Baars J.J.P."/>
            <person name="van Peer A."/>
        </authorList>
    </citation>
    <scope>NUCLEOTIDE SEQUENCE [LARGE SCALE GENOMIC DNA]</scope>
    <source>
        <strain evidence="6 7">H119_p4</strain>
    </source>
</reference>
<organism evidence="6 7">
    <name type="scientific">Agaricus bisporus var. burnettii</name>
    <dbReference type="NCBI Taxonomy" id="192524"/>
    <lineage>
        <taxon>Eukaryota</taxon>
        <taxon>Fungi</taxon>
        <taxon>Dikarya</taxon>
        <taxon>Basidiomycota</taxon>
        <taxon>Agaricomycotina</taxon>
        <taxon>Agaricomycetes</taxon>
        <taxon>Agaricomycetidae</taxon>
        <taxon>Agaricales</taxon>
        <taxon>Agaricineae</taxon>
        <taxon>Agaricaceae</taxon>
        <taxon>Agaricus</taxon>
    </lineage>
</organism>